<dbReference type="InterPro" id="IPR000525">
    <property type="entry name" value="Initiator_Rep_WH1"/>
</dbReference>
<dbReference type="Pfam" id="PF21205">
    <property type="entry name" value="Rep3_C"/>
    <property type="match status" value="1"/>
</dbReference>
<dbReference type="SUPFAM" id="SSF46785">
    <property type="entry name" value="Winged helix' DNA-binding domain"/>
    <property type="match status" value="2"/>
</dbReference>
<dbReference type="InterPro" id="IPR036390">
    <property type="entry name" value="WH_DNA-bd_sf"/>
</dbReference>
<evidence type="ECO:0000256" key="1">
    <source>
        <dbReference type="ARBA" id="ARBA00038283"/>
    </source>
</evidence>
<proteinExistence type="inferred from homology"/>
<protein>
    <submittedName>
        <fullName evidence="3">Replication initiation protein</fullName>
    </submittedName>
</protein>
<evidence type="ECO:0000259" key="2">
    <source>
        <dbReference type="Pfam" id="PF01051"/>
    </source>
</evidence>
<name>A0A0D7L5J4_CITFR</name>
<feature type="domain" description="Initiator Rep protein WH1" evidence="2">
    <location>
        <begin position="15"/>
        <end position="176"/>
    </location>
</feature>
<accession>A0A0D7L5J4</accession>
<dbReference type="Pfam" id="PF01051">
    <property type="entry name" value="Rep3_N"/>
    <property type="match status" value="1"/>
</dbReference>
<reference evidence="3" key="2">
    <citation type="submission" date="2020-09" db="EMBL/GenBank/DDBJ databases">
        <authorList>
            <consortium name="NCBI Pathogen Detection Project"/>
        </authorList>
    </citation>
    <scope>NUCLEOTIDE SEQUENCE</scope>
    <source>
        <strain evidence="3">O50</strain>
    </source>
</reference>
<gene>
    <name evidence="3" type="ORF">I9Y29_004583</name>
</gene>
<organism evidence="3">
    <name type="scientific">Citrobacter freundii</name>
    <dbReference type="NCBI Taxonomy" id="546"/>
    <lineage>
        <taxon>Bacteria</taxon>
        <taxon>Pseudomonadati</taxon>
        <taxon>Pseudomonadota</taxon>
        <taxon>Gammaproteobacteria</taxon>
        <taxon>Enterobacterales</taxon>
        <taxon>Enterobacteriaceae</taxon>
        <taxon>Citrobacter</taxon>
        <taxon>Citrobacter freundii complex</taxon>
    </lineage>
</organism>
<comment type="similarity">
    <text evidence="1">Belongs to the initiator RepB protein family.</text>
</comment>
<dbReference type="GO" id="GO:0003887">
    <property type="term" value="F:DNA-directed DNA polymerase activity"/>
    <property type="evidence" value="ECO:0007669"/>
    <property type="project" value="InterPro"/>
</dbReference>
<dbReference type="Proteomes" id="UP000855471">
    <property type="component" value="Unassembled WGS sequence"/>
</dbReference>
<dbReference type="InterPro" id="IPR036388">
    <property type="entry name" value="WH-like_DNA-bd_sf"/>
</dbReference>
<dbReference type="GO" id="GO:0006270">
    <property type="term" value="P:DNA replication initiation"/>
    <property type="evidence" value="ECO:0007669"/>
    <property type="project" value="InterPro"/>
</dbReference>
<reference evidence="3" key="1">
    <citation type="journal article" date="2018" name="Genome Biol.">
        <title>SKESA: strategic k-mer extension for scrupulous assemblies.</title>
        <authorList>
            <person name="Souvorov A."/>
            <person name="Agarwala R."/>
            <person name="Lipman D.J."/>
        </authorList>
    </citation>
    <scope>NUCLEOTIDE SEQUENCE</scope>
    <source>
        <strain evidence="3">O50</strain>
    </source>
</reference>
<dbReference type="EMBL" id="DACSXJ010000044">
    <property type="protein sequence ID" value="HAT3900093.1"/>
    <property type="molecule type" value="Genomic_DNA"/>
</dbReference>
<sequence length="300" mass="34623">MRIKVMKNVTEKTKIRHRNEINKTLAQLPLAAKRVLCLALVYVDPKKEMRMGQTFKIRADMYAKIAGIHPSVAYKQVKEGAELLNVSKLSLTGNDMKELAKELGLPNSKNIDRLDLSITDYCAYNQNEGFVILRFGYTITPYISRLIGAENKFTTQLIASSLKLRGEYSWSLYQLIRKNYSTFKGKNSFSLSLEELKDELIAYNIDDNGDIIYKYPEYPIFKREVINKAIKEIKEKTEVTFLSCVVDEKEGRKVSKLRFEYAIDEDKFAESGSDFPIELFDDDDSAFLEEFDRKVPPKKK</sequence>
<dbReference type="Gene3D" id="1.10.10.10">
    <property type="entry name" value="Winged helix-like DNA-binding domain superfamily/Winged helix DNA-binding domain"/>
    <property type="match status" value="2"/>
</dbReference>
<dbReference type="AlphaFoldDB" id="A0A0D7L5J4"/>
<comment type="caution">
    <text evidence="3">The sequence shown here is derived from an EMBL/GenBank/DDBJ whole genome shotgun (WGS) entry which is preliminary data.</text>
</comment>
<dbReference type="OrthoDB" id="5918993at2"/>
<evidence type="ECO:0000313" key="3">
    <source>
        <dbReference type="EMBL" id="HAT3900093.1"/>
    </source>
</evidence>